<proteinExistence type="predicted"/>
<dbReference type="AlphaFoldDB" id="A0A3P5X2A2"/>
<keyword evidence="2" id="KW-1185">Reference proteome</keyword>
<reference evidence="1 2" key="1">
    <citation type="submission" date="2018-11" db="EMBL/GenBank/DDBJ databases">
        <authorList>
            <person name="Criscuolo A."/>
        </authorList>
    </citation>
    <scope>NUCLEOTIDE SEQUENCE [LARGE SCALE GENOMIC DNA]</scope>
    <source>
        <strain evidence="1">ACIP111625</strain>
    </source>
</reference>
<protein>
    <submittedName>
        <fullName evidence="1">Uncharacterized protein</fullName>
    </submittedName>
</protein>
<evidence type="ECO:0000313" key="2">
    <source>
        <dbReference type="Proteomes" id="UP000277498"/>
    </source>
</evidence>
<name>A0A3P5X2A2_9RHOB</name>
<sequence>MSDPRRYLIDPNIVMHRGSIAEDDLKVRLVTDALEQAGWTGADGKPLNGVSWSIRRGAGRRGGYEIEIRRDIRLSNQSRLPKPDAADG</sequence>
<dbReference type="EMBL" id="UXAW01000067">
    <property type="protein sequence ID" value="VDC28259.1"/>
    <property type="molecule type" value="Genomic_DNA"/>
</dbReference>
<organism evidence="1 2">
    <name type="scientific">Pseudogemmobacter humi</name>
    <dbReference type="NCBI Taxonomy" id="2483812"/>
    <lineage>
        <taxon>Bacteria</taxon>
        <taxon>Pseudomonadati</taxon>
        <taxon>Pseudomonadota</taxon>
        <taxon>Alphaproteobacteria</taxon>
        <taxon>Rhodobacterales</taxon>
        <taxon>Paracoccaceae</taxon>
        <taxon>Pseudogemmobacter</taxon>
    </lineage>
</organism>
<gene>
    <name evidence="1" type="ORF">XINFAN_02034</name>
</gene>
<dbReference type="RefSeq" id="WP_124086597.1">
    <property type="nucleotide sequence ID" value="NZ_UXAW01000067.1"/>
</dbReference>
<evidence type="ECO:0000313" key="1">
    <source>
        <dbReference type="EMBL" id="VDC28259.1"/>
    </source>
</evidence>
<accession>A0A3P5X2A2</accession>
<dbReference type="Proteomes" id="UP000277498">
    <property type="component" value="Unassembled WGS sequence"/>
</dbReference>